<dbReference type="EMBL" id="QRQE01000002">
    <property type="protein sequence ID" value="RHM81408.1"/>
    <property type="molecule type" value="Genomic_DNA"/>
</dbReference>
<name>A0A415SEF9_MEDGN</name>
<protein>
    <recommendedName>
        <fullName evidence="3">Conjugal transfer protein</fullName>
    </recommendedName>
</protein>
<comment type="caution">
    <text evidence="1">The sequence shown here is derived from an EMBL/GenBank/DDBJ whole genome shotgun (WGS) entry which is preliminary data.</text>
</comment>
<evidence type="ECO:0008006" key="3">
    <source>
        <dbReference type="Google" id="ProtNLM"/>
    </source>
</evidence>
<organism evidence="1 2">
    <name type="scientific">Mediterraneibacter gnavus</name>
    <name type="common">Ruminococcus gnavus</name>
    <dbReference type="NCBI Taxonomy" id="33038"/>
    <lineage>
        <taxon>Bacteria</taxon>
        <taxon>Bacillati</taxon>
        <taxon>Bacillota</taxon>
        <taxon>Clostridia</taxon>
        <taxon>Lachnospirales</taxon>
        <taxon>Lachnospiraceae</taxon>
        <taxon>Mediterraneibacter</taxon>
    </lineage>
</organism>
<sequence>MKTDIFEDMKERVGCDNISDLPYRKRAVWEEIKRLSPTAYPKEQLEKFSHYVFGVDYAVIMGILEIKKGSDTPCRKCESTF</sequence>
<dbReference type="Proteomes" id="UP000285610">
    <property type="component" value="Unassembled WGS sequence"/>
</dbReference>
<reference evidence="1 2" key="1">
    <citation type="submission" date="2018-08" db="EMBL/GenBank/DDBJ databases">
        <title>A genome reference for cultivated species of the human gut microbiota.</title>
        <authorList>
            <person name="Zou Y."/>
            <person name="Xue W."/>
            <person name="Luo G."/>
        </authorList>
    </citation>
    <scope>NUCLEOTIDE SEQUENCE [LARGE SCALE GENOMIC DNA]</scope>
    <source>
        <strain evidence="1 2">AF33-12</strain>
    </source>
</reference>
<accession>A0A415SEF9</accession>
<proteinExistence type="predicted"/>
<dbReference type="AlphaFoldDB" id="A0A415SEF9"/>
<dbReference type="RefSeq" id="WP_118444086.1">
    <property type="nucleotide sequence ID" value="NZ_JBCPGC010000002.1"/>
</dbReference>
<evidence type="ECO:0000313" key="2">
    <source>
        <dbReference type="Proteomes" id="UP000285610"/>
    </source>
</evidence>
<gene>
    <name evidence="1" type="ORF">DWZ50_01010</name>
</gene>
<evidence type="ECO:0000313" key="1">
    <source>
        <dbReference type="EMBL" id="RHM81408.1"/>
    </source>
</evidence>